<dbReference type="GO" id="GO:0005524">
    <property type="term" value="F:ATP binding"/>
    <property type="evidence" value="ECO:0007669"/>
    <property type="project" value="UniProtKB-KW"/>
</dbReference>
<keyword evidence="4 6" id="KW-0472">Membrane</keyword>
<evidence type="ECO:0000313" key="9">
    <source>
        <dbReference type="Proteomes" id="UP000214646"/>
    </source>
</evidence>
<feature type="transmembrane region" description="Helical" evidence="6">
    <location>
        <begin position="105"/>
        <end position="126"/>
    </location>
</feature>
<keyword evidence="8" id="KW-0067">ATP-binding</keyword>
<accession>A0A225EGM0</accession>
<evidence type="ECO:0000256" key="3">
    <source>
        <dbReference type="ARBA" id="ARBA00022989"/>
    </source>
</evidence>
<keyword evidence="2 6" id="KW-0812">Transmembrane</keyword>
<dbReference type="SUPFAM" id="SSF90123">
    <property type="entry name" value="ABC transporter transmembrane region"/>
    <property type="match status" value="1"/>
</dbReference>
<dbReference type="Gene3D" id="1.20.1560.10">
    <property type="entry name" value="ABC transporter type 1, transmembrane domain"/>
    <property type="match status" value="1"/>
</dbReference>
<feature type="region of interest" description="Disordered" evidence="5">
    <location>
        <begin position="519"/>
        <end position="541"/>
    </location>
</feature>
<dbReference type="GO" id="GO:0140359">
    <property type="term" value="F:ABC-type transporter activity"/>
    <property type="evidence" value="ECO:0007669"/>
    <property type="project" value="InterPro"/>
</dbReference>
<dbReference type="InterPro" id="IPR027417">
    <property type="entry name" value="P-loop_NTPase"/>
</dbReference>
<keyword evidence="8" id="KW-0547">Nucleotide-binding</keyword>
<evidence type="ECO:0000256" key="6">
    <source>
        <dbReference type="SAM" id="Phobius"/>
    </source>
</evidence>
<dbReference type="InterPro" id="IPR011527">
    <property type="entry name" value="ABC1_TM_dom"/>
</dbReference>
<evidence type="ECO:0000259" key="7">
    <source>
        <dbReference type="PROSITE" id="PS50929"/>
    </source>
</evidence>
<feature type="transmembrane region" description="Helical" evidence="6">
    <location>
        <begin position="29"/>
        <end position="47"/>
    </location>
</feature>
<dbReference type="InterPro" id="IPR039421">
    <property type="entry name" value="Type_1_exporter"/>
</dbReference>
<dbReference type="AlphaFoldDB" id="A0A225EGM0"/>
<dbReference type="GO" id="GO:0005886">
    <property type="term" value="C:plasma membrane"/>
    <property type="evidence" value="ECO:0007669"/>
    <property type="project" value="UniProtKB-SubCell"/>
</dbReference>
<dbReference type="Proteomes" id="UP000214646">
    <property type="component" value="Unassembled WGS sequence"/>
</dbReference>
<feature type="region of interest" description="Disordered" evidence="5">
    <location>
        <begin position="448"/>
        <end position="498"/>
    </location>
</feature>
<keyword evidence="9" id="KW-1185">Reference proteome</keyword>
<proteinExistence type="predicted"/>
<feature type="domain" description="ABC transmembrane type-1" evidence="7">
    <location>
        <begin position="24"/>
        <end position="251"/>
    </location>
</feature>
<dbReference type="Gene3D" id="3.40.50.300">
    <property type="entry name" value="P-loop containing nucleotide triphosphate hydrolases"/>
    <property type="match status" value="1"/>
</dbReference>
<comment type="caution">
    <text evidence="8">The sequence shown here is derived from an EMBL/GenBank/DDBJ whole genome shotgun (WGS) entry which is preliminary data.</text>
</comment>
<name>A0A225EGM0_9BACT</name>
<evidence type="ECO:0000256" key="2">
    <source>
        <dbReference type="ARBA" id="ARBA00022692"/>
    </source>
</evidence>
<feature type="transmembrane region" description="Helical" evidence="6">
    <location>
        <begin position="247"/>
        <end position="268"/>
    </location>
</feature>
<dbReference type="EMBL" id="NIDE01000001">
    <property type="protein sequence ID" value="OWK47465.1"/>
    <property type="molecule type" value="Genomic_DNA"/>
</dbReference>
<organism evidence="8 9">
    <name type="scientific">Fimbriiglobus ruber</name>
    <dbReference type="NCBI Taxonomy" id="1908690"/>
    <lineage>
        <taxon>Bacteria</taxon>
        <taxon>Pseudomonadati</taxon>
        <taxon>Planctomycetota</taxon>
        <taxon>Planctomycetia</taxon>
        <taxon>Gemmatales</taxon>
        <taxon>Gemmataceae</taxon>
        <taxon>Fimbriiglobus</taxon>
    </lineage>
</organism>
<reference evidence="9" key="1">
    <citation type="submission" date="2017-06" db="EMBL/GenBank/DDBJ databases">
        <title>Genome analysis of Fimbriiglobus ruber SP5, the first member of the order Planctomycetales with confirmed chitinolytic capability.</title>
        <authorList>
            <person name="Ravin N.V."/>
            <person name="Rakitin A.L."/>
            <person name="Ivanova A.A."/>
            <person name="Beletsky A.V."/>
            <person name="Kulichevskaya I.S."/>
            <person name="Mardanov A.V."/>
            <person name="Dedysh S.N."/>
        </authorList>
    </citation>
    <scope>NUCLEOTIDE SEQUENCE [LARGE SCALE GENOMIC DNA]</scope>
    <source>
        <strain evidence="9">SP5</strain>
    </source>
</reference>
<feature type="compositionally biased region" description="Low complexity" evidence="5">
    <location>
        <begin position="459"/>
        <end position="487"/>
    </location>
</feature>
<protein>
    <submittedName>
        <fullName evidence="8">Lipid A export ATP-binding/permease protein MsbA</fullName>
    </submittedName>
</protein>
<dbReference type="GO" id="GO:0034040">
    <property type="term" value="F:ATPase-coupled lipid transmembrane transporter activity"/>
    <property type="evidence" value="ECO:0007669"/>
    <property type="project" value="TreeGrafter"/>
</dbReference>
<feature type="transmembrane region" description="Helical" evidence="6">
    <location>
        <begin position="220"/>
        <end position="241"/>
    </location>
</feature>
<dbReference type="PANTHER" id="PTHR24221:SF654">
    <property type="entry name" value="ATP-BINDING CASSETTE SUB-FAMILY B MEMBER 6"/>
    <property type="match status" value="1"/>
</dbReference>
<dbReference type="SUPFAM" id="SSF52540">
    <property type="entry name" value="P-loop containing nucleoside triphosphate hydrolases"/>
    <property type="match status" value="1"/>
</dbReference>
<dbReference type="PROSITE" id="PS50929">
    <property type="entry name" value="ABC_TM1F"/>
    <property type="match status" value="1"/>
</dbReference>
<evidence type="ECO:0000256" key="5">
    <source>
        <dbReference type="SAM" id="MobiDB-lite"/>
    </source>
</evidence>
<dbReference type="OrthoDB" id="9762778at2"/>
<feature type="transmembrane region" description="Helical" evidence="6">
    <location>
        <begin position="132"/>
        <end position="155"/>
    </location>
</feature>
<dbReference type="InterPro" id="IPR036640">
    <property type="entry name" value="ABC1_TM_sf"/>
</dbReference>
<dbReference type="PANTHER" id="PTHR24221">
    <property type="entry name" value="ATP-BINDING CASSETTE SUB-FAMILY B"/>
    <property type="match status" value="1"/>
</dbReference>
<comment type="subcellular location">
    <subcellularLocation>
        <location evidence="1">Cell membrane</location>
        <topology evidence="1">Multi-pass membrane protein</topology>
    </subcellularLocation>
</comment>
<sequence>MDRRAPRLAGGWNTWAWAGAEYGAANNSYLTGLFAIAFVLALVRGLFLNTAAHGAAVATVDAATRLRRAIHMHGYRLAAVAVRPEARDEAGELITRRVEQVRDGLQAYLTAGIRGPVLTVLLLAILLLTHLWLTVCLLALAAAVWLVAGQAAVWFRRDARRAERRTEARLGMMRESLSQVQLVKAYLMDRFSQTRLERHLTDLSKSEWRRQRGDAISRPTLYAIVGLVGVTMLYLSGRVVMGGEMSVAGLIVKAAALGALVYGVNRWIAARVRITRAREAAADVIEFLGRRGEAGQGIDAEFLPPMTRKLEFVGVSLREAGTGRMILEDVNLVLPALTRGAVVFGDADEARSLALLITRFLEPTAGEVRIDGKNTRWVTSESVRTQVALVLEQSLTFTDTVANNIGCGEPGFSLPRIVEAAKLAHVHQFVQRMPYGYETVIGDGGVSLRPGSGSGSRWPAPCSATRPSSSSRNRPSRSTWTASSSSKTRSREFGRPGLYYSWPGGRRRSRPRTACTCCRRARSSPPAATTSCWPGANRTGR</sequence>
<keyword evidence="3 6" id="KW-1133">Transmembrane helix</keyword>
<evidence type="ECO:0000313" key="8">
    <source>
        <dbReference type="EMBL" id="OWK47465.1"/>
    </source>
</evidence>
<gene>
    <name evidence="8" type="ORF">FRUB_01164</name>
</gene>
<evidence type="ECO:0000256" key="1">
    <source>
        <dbReference type="ARBA" id="ARBA00004651"/>
    </source>
</evidence>
<dbReference type="Pfam" id="PF00664">
    <property type="entry name" value="ABC_membrane"/>
    <property type="match status" value="1"/>
</dbReference>
<evidence type="ECO:0000256" key="4">
    <source>
        <dbReference type="ARBA" id="ARBA00023136"/>
    </source>
</evidence>